<reference evidence="3" key="1">
    <citation type="submission" date="2025-08" db="UniProtKB">
        <authorList>
            <consortium name="RefSeq"/>
        </authorList>
    </citation>
    <scope>IDENTIFICATION</scope>
    <source>
        <tissue evidence="3">Kidney</tissue>
    </source>
</reference>
<dbReference type="AlphaFoldDB" id="A0A1S3GUG9"/>
<feature type="non-terminal residue" evidence="3">
    <location>
        <position position="1"/>
    </location>
</feature>
<dbReference type="GO" id="GO:0042393">
    <property type="term" value="F:histone binding"/>
    <property type="evidence" value="ECO:0007669"/>
    <property type="project" value="TreeGrafter"/>
</dbReference>
<protein>
    <submittedName>
        <fullName evidence="3">Chromodomain-helicase-DNA-binding protein 2-like</fullName>
    </submittedName>
</protein>
<keyword evidence="1" id="KW-0539">Nucleus</keyword>
<gene>
    <name evidence="3" type="primary">LOC106002077</name>
</gene>
<dbReference type="GO" id="GO:0140658">
    <property type="term" value="F:ATP-dependent chromatin remodeler activity"/>
    <property type="evidence" value="ECO:0007669"/>
    <property type="project" value="TreeGrafter"/>
</dbReference>
<proteinExistence type="predicted"/>
<dbReference type="Proteomes" id="UP000081671">
    <property type="component" value="Unplaced"/>
</dbReference>
<dbReference type="GO" id="GO:0016887">
    <property type="term" value="F:ATP hydrolysis activity"/>
    <property type="evidence" value="ECO:0007669"/>
    <property type="project" value="TreeGrafter"/>
</dbReference>
<dbReference type="GO" id="GO:0034728">
    <property type="term" value="P:nucleosome organization"/>
    <property type="evidence" value="ECO:0007669"/>
    <property type="project" value="TreeGrafter"/>
</dbReference>
<evidence type="ECO:0000313" key="3">
    <source>
        <dbReference type="RefSeq" id="XP_012892456.1"/>
    </source>
</evidence>
<name>A0A1S3GUG9_DIPOR</name>
<dbReference type="GO" id="GO:0000785">
    <property type="term" value="C:chromatin"/>
    <property type="evidence" value="ECO:0007669"/>
    <property type="project" value="TreeGrafter"/>
</dbReference>
<dbReference type="SUPFAM" id="SSF52540">
    <property type="entry name" value="P-loop containing nucleoside triphosphate hydrolases"/>
    <property type="match status" value="1"/>
</dbReference>
<dbReference type="InParanoid" id="A0A1S3GUG9"/>
<dbReference type="OrthoDB" id="5857104at2759"/>
<dbReference type="RefSeq" id="XP_012892456.1">
    <property type="nucleotide sequence ID" value="XM_013037002.1"/>
</dbReference>
<sequence length="105" mass="12227">WILTRNYKALAKGTRGSTSGFLNIVMELKKCCNHCYLIKAPEENERENGQEVLQSLVRSSGKLILLDKLLTRLRERGNRVLIFSQMVRMLDILAEYLTIKHYPFQ</sequence>
<dbReference type="GO" id="GO:0003677">
    <property type="term" value="F:DNA binding"/>
    <property type="evidence" value="ECO:0007669"/>
    <property type="project" value="TreeGrafter"/>
</dbReference>
<evidence type="ECO:0000313" key="2">
    <source>
        <dbReference type="Proteomes" id="UP000081671"/>
    </source>
</evidence>
<dbReference type="GeneID" id="106002077"/>
<dbReference type="GO" id="GO:0005634">
    <property type="term" value="C:nucleus"/>
    <property type="evidence" value="ECO:0007669"/>
    <property type="project" value="TreeGrafter"/>
</dbReference>
<evidence type="ECO:0000256" key="1">
    <source>
        <dbReference type="ARBA" id="ARBA00023242"/>
    </source>
</evidence>
<feature type="non-terminal residue" evidence="3">
    <location>
        <position position="105"/>
    </location>
</feature>
<dbReference type="GO" id="GO:0003682">
    <property type="term" value="F:chromatin binding"/>
    <property type="evidence" value="ECO:0007669"/>
    <property type="project" value="TreeGrafter"/>
</dbReference>
<organism evidence="2 3">
    <name type="scientific">Dipodomys ordii</name>
    <name type="common">Ord's kangaroo rat</name>
    <dbReference type="NCBI Taxonomy" id="10020"/>
    <lineage>
        <taxon>Eukaryota</taxon>
        <taxon>Metazoa</taxon>
        <taxon>Chordata</taxon>
        <taxon>Craniata</taxon>
        <taxon>Vertebrata</taxon>
        <taxon>Euteleostomi</taxon>
        <taxon>Mammalia</taxon>
        <taxon>Eutheria</taxon>
        <taxon>Euarchontoglires</taxon>
        <taxon>Glires</taxon>
        <taxon>Rodentia</taxon>
        <taxon>Castorimorpha</taxon>
        <taxon>Heteromyidae</taxon>
        <taxon>Dipodomyinae</taxon>
        <taxon>Dipodomys</taxon>
    </lineage>
</organism>
<dbReference type="PANTHER" id="PTHR45623">
    <property type="entry name" value="CHROMODOMAIN-HELICASE-DNA-BINDING PROTEIN 3-RELATED-RELATED"/>
    <property type="match status" value="1"/>
</dbReference>
<dbReference type="InterPro" id="IPR027417">
    <property type="entry name" value="P-loop_NTPase"/>
</dbReference>
<dbReference type="PANTHER" id="PTHR45623:SF19">
    <property type="entry name" value="CHROMODOMAIN-HELICASE-DNA-BINDING PROTEIN 2"/>
    <property type="match status" value="1"/>
</dbReference>
<dbReference type="Gene3D" id="3.40.50.300">
    <property type="entry name" value="P-loop containing nucleotide triphosphate hydrolases"/>
    <property type="match status" value="1"/>
</dbReference>
<keyword evidence="2" id="KW-1185">Reference proteome</keyword>
<dbReference type="KEGG" id="dord:106002077"/>
<accession>A0A1S3GUG9</accession>